<gene>
    <name evidence="2" type="ORF">OWR29_40850</name>
</gene>
<evidence type="ECO:0000256" key="1">
    <source>
        <dbReference type="SAM" id="MobiDB-lite"/>
    </source>
</evidence>
<dbReference type="RefSeq" id="WP_267568966.1">
    <property type="nucleotide sequence ID" value="NZ_JAPNTZ010000020.1"/>
</dbReference>
<protein>
    <submittedName>
        <fullName evidence="2">Uncharacterized protein</fullName>
    </submittedName>
</protein>
<feature type="region of interest" description="Disordered" evidence="1">
    <location>
        <begin position="77"/>
        <end position="96"/>
    </location>
</feature>
<dbReference type="EMBL" id="JAPNTZ010000020">
    <property type="protein sequence ID" value="MCY1144383.1"/>
    <property type="molecule type" value="Genomic_DNA"/>
</dbReference>
<feature type="non-terminal residue" evidence="2">
    <location>
        <position position="1"/>
    </location>
</feature>
<evidence type="ECO:0000313" key="2">
    <source>
        <dbReference type="EMBL" id="MCY1144383.1"/>
    </source>
</evidence>
<dbReference type="Proteomes" id="UP001151002">
    <property type="component" value="Unassembled WGS sequence"/>
</dbReference>
<comment type="caution">
    <text evidence="2">The sequence shown here is derived from an EMBL/GenBank/DDBJ whole genome shotgun (WGS) entry which is preliminary data.</text>
</comment>
<organism evidence="2 3">
    <name type="scientific">Paractinoplanes pyxinae</name>
    <dbReference type="NCBI Taxonomy" id="2997416"/>
    <lineage>
        <taxon>Bacteria</taxon>
        <taxon>Bacillati</taxon>
        <taxon>Actinomycetota</taxon>
        <taxon>Actinomycetes</taxon>
        <taxon>Micromonosporales</taxon>
        <taxon>Micromonosporaceae</taxon>
        <taxon>Paractinoplanes</taxon>
    </lineage>
</organism>
<reference evidence="2" key="1">
    <citation type="submission" date="2022-11" db="EMBL/GenBank/DDBJ databases">
        <authorList>
            <person name="Somphong A."/>
            <person name="Phongsopitanun W."/>
        </authorList>
    </citation>
    <scope>NUCLEOTIDE SEQUENCE</scope>
    <source>
        <strain evidence="2">Pm04-4</strain>
    </source>
</reference>
<accession>A0ABT4BCZ8</accession>
<keyword evidence="3" id="KW-1185">Reference proteome</keyword>
<proteinExistence type="predicted"/>
<name>A0ABT4BCZ8_9ACTN</name>
<evidence type="ECO:0000313" key="3">
    <source>
        <dbReference type="Proteomes" id="UP001151002"/>
    </source>
</evidence>
<sequence>TLEKRPGSQINCQRNLPPNYSFRRTSKPAGVLLNWHWLIKHPVEFSKNNHTRLTAPGHFNYFTRRFPFRQIRVATRISPKPKGLGTTNSAGRIAGR</sequence>